<evidence type="ECO:0000313" key="4">
    <source>
        <dbReference type="EMBL" id="TQM66390.1"/>
    </source>
</evidence>
<evidence type="ECO:0000256" key="1">
    <source>
        <dbReference type="ARBA" id="ARBA00010211"/>
    </source>
</evidence>
<comment type="caution">
    <text evidence="4">The sequence shown here is derived from an EMBL/GenBank/DDBJ whole genome shotgun (WGS) entry which is preliminary data.</text>
</comment>
<reference evidence="4 5" key="1">
    <citation type="submission" date="2019-06" db="EMBL/GenBank/DDBJ databases">
        <title>Sequencing the genomes of 1000 actinobacteria strains.</title>
        <authorList>
            <person name="Klenk H.-P."/>
        </authorList>
    </citation>
    <scope>NUCLEOTIDE SEQUENCE [LARGE SCALE GENOMIC DNA]</scope>
    <source>
        <strain evidence="4 5">DSM 18031</strain>
    </source>
</reference>
<dbReference type="Proteomes" id="UP000318331">
    <property type="component" value="Unassembled WGS sequence"/>
</dbReference>
<comment type="similarity">
    <text evidence="1">Belongs to the FAH family.</text>
</comment>
<dbReference type="GO" id="GO:0046872">
    <property type="term" value="F:metal ion binding"/>
    <property type="evidence" value="ECO:0007669"/>
    <property type="project" value="UniProtKB-KW"/>
</dbReference>
<dbReference type="PANTHER" id="PTHR42796:SF4">
    <property type="entry name" value="FUMARYLACETOACETATE HYDROLASE DOMAIN-CONTAINING PROTEIN 2A"/>
    <property type="match status" value="1"/>
</dbReference>
<sequence length="280" mass="29876">MSVSPDTNHGARTAAAVEFDGTWYRLRAASVSELLLDPQWRDRATTAAGRTEPLPHPEFATVVPSPGKIFCCGLNYSEHIRETGRAIPEYPTLFAKFADTLCGPEADILLTGDSTRVDWEAELAVVIGATIYRGDEAEASRAIAGYTVANDVSMRDWQHRTLQWLQGKAFDASTPLGPVLVTADAVDPAAGLDITCQVNGVTVQHGNTATLVFSAAALVSYISQFSTLRPGDVVLTGTPGGVGMAMQPPQFLTEGDVLTTTIEGIGTMTNRIRIAEPARV</sequence>
<dbReference type="SUPFAM" id="SSF56529">
    <property type="entry name" value="FAH"/>
    <property type="match status" value="1"/>
</dbReference>
<dbReference type="PANTHER" id="PTHR42796">
    <property type="entry name" value="FUMARYLACETOACETATE HYDROLASE DOMAIN-CONTAINING PROTEIN 2A-RELATED"/>
    <property type="match status" value="1"/>
</dbReference>
<dbReference type="Pfam" id="PF01557">
    <property type="entry name" value="FAA_hydrolase"/>
    <property type="match status" value="1"/>
</dbReference>
<dbReference type="Gene3D" id="3.90.850.10">
    <property type="entry name" value="Fumarylacetoacetase-like, C-terminal domain"/>
    <property type="match status" value="1"/>
</dbReference>
<organism evidence="4 5">
    <name type="scientific">Klugiella xanthotipulae</name>
    <dbReference type="NCBI Taxonomy" id="244735"/>
    <lineage>
        <taxon>Bacteria</taxon>
        <taxon>Bacillati</taxon>
        <taxon>Actinomycetota</taxon>
        <taxon>Actinomycetes</taxon>
        <taxon>Micrococcales</taxon>
        <taxon>Microbacteriaceae</taxon>
        <taxon>Klugiella</taxon>
    </lineage>
</organism>
<dbReference type="FunFam" id="3.90.850.10:FF:000002">
    <property type="entry name" value="2-hydroxyhepta-2,4-diene-1,7-dioate isomerase"/>
    <property type="match status" value="1"/>
</dbReference>
<gene>
    <name evidence="4" type="ORF">FB466_1230</name>
</gene>
<dbReference type="InterPro" id="IPR051121">
    <property type="entry name" value="FAH"/>
</dbReference>
<keyword evidence="5" id="KW-1185">Reference proteome</keyword>
<proteinExistence type="inferred from homology"/>
<name>A0A543I7B7_9MICO</name>
<dbReference type="GO" id="GO:0019752">
    <property type="term" value="P:carboxylic acid metabolic process"/>
    <property type="evidence" value="ECO:0007669"/>
    <property type="project" value="UniProtKB-ARBA"/>
</dbReference>
<dbReference type="GO" id="GO:0016853">
    <property type="term" value="F:isomerase activity"/>
    <property type="evidence" value="ECO:0007669"/>
    <property type="project" value="UniProtKB-ARBA"/>
</dbReference>
<dbReference type="InterPro" id="IPR011234">
    <property type="entry name" value="Fumarylacetoacetase-like_C"/>
</dbReference>
<dbReference type="InterPro" id="IPR036663">
    <property type="entry name" value="Fumarylacetoacetase_C_sf"/>
</dbReference>
<feature type="domain" description="Fumarylacetoacetase-like C-terminal" evidence="3">
    <location>
        <begin position="68"/>
        <end position="272"/>
    </location>
</feature>
<evidence type="ECO:0000313" key="5">
    <source>
        <dbReference type="Proteomes" id="UP000318331"/>
    </source>
</evidence>
<dbReference type="AlphaFoldDB" id="A0A543I7B7"/>
<evidence type="ECO:0000259" key="3">
    <source>
        <dbReference type="Pfam" id="PF01557"/>
    </source>
</evidence>
<dbReference type="EMBL" id="VFPN01000001">
    <property type="protein sequence ID" value="TQM66390.1"/>
    <property type="molecule type" value="Genomic_DNA"/>
</dbReference>
<keyword evidence="2" id="KW-0479">Metal-binding</keyword>
<accession>A0A543I7B7</accession>
<evidence type="ECO:0000256" key="2">
    <source>
        <dbReference type="ARBA" id="ARBA00022723"/>
    </source>
</evidence>
<protein>
    <submittedName>
        <fullName evidence="4">2-keto-4-pentenoate hydratase/2-oxohepta-3-ene-1,7-dioic acid hydratase in catechol pathway</fullName>
    </submittedName>
</protein>